<dbReference type="SMART" id="SM00867">
    <property type="entry name" value="YceI"/>
    <property type="match status" value="1"/>
</dbReference>
<dbReference type="Gene3D" id="2.40.128.110">
    <property type="entry name" value="Lipid/polyisoprenoid-binding, YceI-like"/>
    <property type="match status" value="1"/>
</dbReference>
<evidence type="ECO:0000313" key="4">
    <source>
        <dbReference type="Proteomes" id="UP000183788"/>
    </source>
</evidence>
<keyword evidence="5" id="KW-1185">Reference proteome</keyword>
<dbReference type="SUPFAM" id="SSF101874">
    <property type="entry name" value="YceI-like"/>
    <property type="match status" value="1"/>
</dbReference>
<dbReference type="PANTHER" id="PTHR34406:SF1">
    <property type="entry name" value="PROTEIN YCEI"/>
    <property type="match status" value="1"/>
</dbReference>
<evidence type="ECO:0000313" key="5">
    <source>
        <dbReference type="Proteomes" id="UP001326715"/>
    </source>
</evidence>
<dbReference type="InterPro" id="IPR036761">
    <property type="entry name" value="TTHA0802/YceI-like_sf"/>
</dbReference>
<accession>A0A1K1SKQ9</accession>
<name>A0A1K1SKQ9_9BACT</name>
<reference evidence="2 4" key="1">
    <citation type="submission" date="2016-11" db="EMBL/GenBank/DDBJ databases">
        <authorList>
            <person name="Jaros S."/>
            <person name="Januszkiewicz K."/>
            <person name="Wedrychowicz H."/>
        </authorList>
    </citation>
    <scope>NUCLEOTIDE SEQUENCE [LARGE SCALE GENOMIC DNA]</scope>
    <source>
        <strain evidence="2 4">DSM 784</strain>
    </source>
</reference>
<reference evidence="3 5" key="2">
    <citation type="submission" date="2023-11" db="EMBL/GenBank/DDBJ databases">
        <title>MicrobeMod: A computational toolkit for identifying prokaryotic methylation and restriction-modification with nanopore sequencing.</title>
        <authorList>
            <person name="Crits-Christoph A."/>
            <person name="Kang S.C."/>
            <person name="Lee H."/>
            <person name="Ostrov N."/>
        </authorList>
    </citation>
    <scope>NUCLEOTIDE SEQUENCE [LARGE SCALE GENOMIC DNA]</scope>
    <source>
        <strain evidence="3 5">ATCC 23090</strain>
    </source>
</reference>
<dbReference type="InterPro" id="IPR007372">
    <property type="entry name" value="Lipid/polyisoprenoid-bd_YceI"/>
</dbReference>
<dbReference type="EMBL" id="FPIZ01000025">
    <property type="protein sequence ID" value="SFW84878.1"/>
    <property type="molecule type" value="Genomic_DNA"/>
</dbReference>
<sequence length="197" mass="21580">MKRVGLIFLAVVLFISSAFVIVSETTWTNDKPHSQLAFTVTHLGFNDIAGTFDDFTTTVKASKPDFSDATFNMAAKIGSINTRVEARNNHLKSADFFDAEKCPELTFTSTGLKSVGKNKFKLTGNLTLHGVTKVVTVDLLYRGQTTNPMTQKLTSAFQITGTIKRSDFGIGEKFPEAVISNEVRISANGEFVQADKQ</sequence>
<evidence type="ECO:0000313" key="2">
    <source>
        <dbReference type="EMBL" id="SFW84878.1"/>
    </source>
</evidence>
<dbReference type="EMBL" id="CP140154">
    <property type="protein sequence ID" value="WQG88904.1"/>
    <property type="molecule type" value="Genomic_DNA"/>
</dbReference>
<protein>
    <submittedName>
        <fullName evidence="2">Polyisoprenoid-binding protein YceI</fullName>
    </submittedName>
    <submittedName>
        <fullName evidence="3">YceI family protein</fullName>
    </submittedName>
</protein>
<proteinExistence type="predicted"/>
<organism evidence="2 4">
    <name type="scientific">Chitinophaga sancti</name>
    <dbReference type="NCBI Taxonomy" id="1004"/>
    <lineage>
        <taxon>Bacteria</taxon>
        <taxon>Pseudomonadati</taxon>
        <taxon>Bacteroidota</taxon>
        <taxon>Chitinophagia</taxon>
        <taxon>Chitinophagales</taxon>
        <taxon>Chitinophagaceae</taxon>
        <taxon>Chitinophaga</taxon>
    </lineage>
</organism>
<dbReference type="Pfam" id="PF04264">
    <property type="entry name" value="YceI"/>
    <property type="match status" value="1"/>
</dbReference>
<feature type="domain" description="Lipid/polyisoprenoid-binding YceI-like" evidence="1">
    <location>
        <begin position="26"/>
        <end position="192"/>
    </location>
</feature>
<dbReference type="PANTHER" id="PTHR34406">
    <property type="entry name" value="PROTEIN YCEI"/>
    <property type="match status" value="1"/>
</dbReference>
<dbReference type="AlphaFoldDB" id="A0A1K1SKQ9"/>
<dbReference type="STRING" id="1004.SAMN05661012_05616"/>
<dbReference type="RefSeq" id="WP_072364821.1">
    <property type="nucleotide sequence ID" value="NZ_CP139972.1"/>
</dbReference>
<gene>
    <name evidence="2" type="ORF">SAMN05661012_05616</name>
    <name evidence="3" type="ORF">SR876_28650</name>
</gene>
<dbReference type="OrthoDB" id="9811006at2"/>
<evidence type="ECO:0000313" key="3">
    <source>
        <dbReference type="EMBL" id="WQG88904.1"/>
    </source>
</evidence>
<dbReference type="Proteomes" id="UP001326715">
    <property type="component" value="Chromosome"/>
</dbReference>
<evidence type="ECO:0000259" key="1">
    <source>
        <dbReference type="SMART" id="SM00867"/>
    </source>
</evidence>
<dbReference type="Proteomes" id="UP000183788">
    <property type="component" value="Unassembled WGS sequence"/>
</dbReference>